<dbReference type="Gene3D" id="3.30.230.10">
    <property type="match status" value="1"/>
</dbReference>
<dbReference type="InterPro" id="IPR014721">
    <property type="entry name" value="Ribsml_uS5_D2-typ_fold_subgr"/>
</dbReference>
<dbReference type="InterPro" id="IPR000100">
    <property type="entry name" value="RNase_P"/>
</dbReference>
<gene>
    <name evidence="6" type="ORF">CEN91_614</name>
</gene>
<dbReference type="GO" id="GO:0000049">
    <property type="term" value="F:tRNA binding"/>
    <property type="evidence" value="ECO:0007669"/>
    <property type="project" value="InterPro"/>
</dbReference>
<feature type="non-terminal residue" evidence="6">
    <location>
        <position position="60"/>
    </location>
</feature>
<keyword evidence="5" id="KW-0694">RNA-binding</keyword>
<proteinExistence type="predicted"/>
<evidence type="ECO:0000313" key="6">
    <source>
        <dbReference type="EMBL" id="TSC91667.1"/>
    </source>
</evidence>
<dbReference type="Pfam" id="PF00825">
    <property type="entry name" value="Ribonuclease_P"/>
    <property type="match status" value="1"/>
</dbReference>
<evidence type="ECO:0000256" key="2">
    <source>
        <dbReference type="ARBA" id="ARBA00022722"/>
    </source>
</evidence>
<evidence type="ECO:0000256" key="4">
    <source>
        <dbReference type="ARBA" id="ARBA00022801"/>
    </source>
</evidence>
<keyword evidence="2" id="KW-0540">Nuclease</keyword>
<dbReference type="Proteomes" id="UP000315589">
    <property type="component" value="Unassembled WGS sequence"/>
</dbReference>
<comment type="caution">
    <text evidence="6">The sequence shown here is derived from an EMBL/GenBank/DDBJ whole genome shotgun (WGS) entry which is preliminary data.</text>
</comment>
<organism evidence="6 7">
    <name type="scientific">Candidatus Berkelbacteria bacterium Licking1014_85</name>
    <dbReference type="NCBI Taxonomy" id="2017148"/>
    <lineage>
        <taxon>Bacteria</taxon>
        <taxon>Candidatus Berkelbacteria</taxon>
    </lineage>
</organism>
<keyword evidence="1" id="KW-0819">tRNA processing</keyword>
<keyword evidence="4" id="KW-0378">Hydrolase</keyword>
<protein>
    <submittedName>
        <fullName evidence="6">Uncharacterized protein</fullName>
    </submittedName>
</protein>
<evidence type="ECO:0000256" key="1">
    <source>
        <dbReference type="ARBA" id="ARBA00022694"/>
    </source>
</evidence>
<dbReference type="GO" id="GO:0008033">
    <property type="term" value="P:tRNA processing"/>
    <property type="evidence" value="ECO:0007669"/>
    <property type="project" value="UniProtKB-KW"/>
</dbReference>
<reference evidence="6 7" key="1">
    <citation type="submission" date="2017-07" db="EMBL/GenBank/DDBJ databases">
        <title>Mechanisms for carbon and nitrogen cycling indicate functional differentiation within the Candidate Phyla Radiation.</title>
        <authorList>
            <person name="Danczak R.E."/>
            <person name="Johnston M.D."/>
            <person name="Kenah C."/>
            <person name="Slattery M."/>
            <person name="Wrighton K.C."/>
            <person name="Wilkins M.J."/>
        </authorList>
    </citation>
    <scope>NUCLEOTIDE SEQUENCE [LARGE SCALE GENOMIC DNA]</scope>
    <source>
        <strain evidence="6">Licking1014_85</strain>
    </source>
</reference>
<evidence type="ECO:0000313" key="7">
    <source>
        <dbReference type="Proteomes" id="UP000315589"/>
    </source>
</evidence>
<sequence length="60" mass="6945">MLKKELRLTKNREIVWMMKNGQRVKGPYFVVIGVKNNFPDFRAAVVIGKTVNVNAVKRNK</sequence>
<keyword evidence="3" id="KW-0255">Endonuclease</keyword>
<dbReference type="EMBL" id="VMGI01000103">
    <property type="protein sequence ID" value="TSC91667.1"/>
    <property type="molecule type" value="Genomic_DNA"/>
</dbReference>
<evidence type="ECO:0000256" key="5">
    <source>
        <dbReference type="ARBA" id="ARBA00022884"/>
    </source>
</evidence>
<dbReference type="SUPFAM" id="SSF54211">
    <property type="entry name" value="Ribosomal protein S5 domain 2-like"/>
    <property type="match status" value="1"/>
</dbReference>
<name>A0A554LFQ8_9BACT</name>
<accession>A0A554LFQ8</accession>
<dbReference type="GO" id="GO:0004526">
    <property type="term" value="F:ribonuclease P activity"/>
    <property type="evidence" value="ECO:0007669"/>
    <property type="project" value="InterPro"/>
</dbReference>
<evidence type="ECO:0000256" key="3">
    <source>
        <dbReference type="ARBA" id="ARBA00022759"/>
    </source>
</evidence>
<dbReference type="InterPro" id="IPR020568">
    <property type="entry name" value="Ribosomal_Su5_D2-typ_SF"/>
</dbReference>
<dbReference type="AlphaFoldDB" id="A0A554LFQ8"/>